<dbReference type="SUPFAM" id="SSF53474">
    <property type="entry name" value="alpha/beta-Hydrolases"/>
    <property type="match status" value="1"/>
</dbReference>
<evidence type="ECO:0000313" key="4">
    <source>
        <dbReference type="EMBL" id="MFC5464197.1"/>
    </source>
</evidence>
<dbReference type="Gene3D" id="3.40.50.1820">
    <property type="entry name" value="alpha/beta hydrolase"/>
    <property type="match status" value="1"/>
</dbReference>
<dbReference type="RefSeq" id="WP_382348704.1">
    <property type="nucleotide sequence ID" value="NZ_JBHSMC010000003.1"/>
</dbReference>
<dbReference type="SUPFAM" id="SSF82171">
    <property type="entry name" value="DPP6 N-terminal domain-like"/>
    <property type="match status" value="1"/>
</dbReference>
<reference evidence="5" key="1">
    <citation type="journal article" date="2019" name="Int. J. Syst. Evol. Microbiol.">
        <title>The Global Catalogue of Microorganisms (GCM) 10K type strain sequencing project: providing services to taxonomists for standard genome sequencing and annotation.</title>
        <authorList>
            <consortium name="The Broad Institute Genomics Platform"/>
            <consortium name="The Broad Institute Genome Sequencing Center for Infectious Disease"/>
            <person name="Wu L."/>
            <person name="Ma J."/>
        </authorList>
    </citation>
    <scope>NUCLEOTIDE SEQUENCE [LARGE SCALE GENOMIC DNA]</scope>
    <source>
        <strain evidence="5">CGMCC 1.12237</strain>
    </source>
</reference>
<name>A0ABW0LGX8_9BACI</name>
<comment type="caution">
    <text evidence="4">The sequence shown here is derived from an EMBL/GenBank/DDBJ whole genome shotgun (WGS) entry which is preliminary data.</text>
</comment>
<dbReference type="InterPro" id="IPR011042">
    <property type="entry name" value="6-blade_b-propeller_TolB-like"/>
</dbReference>
<evidence type="ECO:0000256" key="1">
    <source>
        <dbReference type="ARBA" id="ARBA00022801"/>
    </source>
</evidence>
<accession>A0ABW0LGX8</accession>
<dbReference type="InterPro" id="IPR001375">
    <property type="entry name" value="Peptidase_S9_cat"/>
</dbReference>
<feature type="domain" description="Peptidase S9 prolyl oligopeptidase catalytic" evidence="2">
    <location>
        <begin position="454"/>
        <end position="667"/>
    </location>
</feature>
<dbReference type="PANTHER" id="PTHR42776:SF27">
    <property type="entry name" value="DIPEPTIDYL PEPTIDASE FAMILY MEMBER 6"/>
    <property type="match status" value="1"/>
</dbReference>
<keyword evidence="5" id="KW-1185">Reference proteome</keyword>
<organism evidence="4 5">
    <name type="scientific">Lederbergia graminis</name>
    <dbReference type="NCBI Taxonomy" id="735518"/>
    <lineage>
        <taxon>Bacteria</taxon>
        <taxon>Bacillati</taxon>
        <taxon>Bacillota</taxon>
        <taxon>Bacilli</taxon>
        <taxon>Bacillales</taxon>
        <taxon>Bacillaceae</taxon>
        <taxon>Lederbergia</taxon>
    </lineage>
</organism>
<keyword evidence="1" id="KW-0378">Hydrolase</keyword>
<evidence type="ECO:0000259" key="3">
    <source>
        <dbReference type="Pfam" id="PF00930"/>
    </source>
</evidence>
<protein>
    <submittedName>
        <fullName evidence="4">S9 family peptidase</fullName>
    </submittedName>
</protein>
<gene>
    <name evidence="4" type="ORF">ACFPM4_05425</name>
</gene>
<dbReference type="Pfam" id="PF00930">
    <property type="entry name" value="DPPIV_N"/>
    <property type="match status" value="1"/>
</dbReference>
<dbReference type="InterPro" id="IPR002469">
    <property type="entry name" value="Peptidase_S9B_N"/>
</dbReference>
<evidence type="ECO:0000313" key="5">
    <source>
        <dbReference type="Proteomes" id="UP001596147"/>
    </source>
</evidence>
<dbReference type="Pfam" id="PF00326">
    <property type="entry name" value="Peptidase_S9"/>
    <property type="match status" value="1"/>
</dbReference>
<feature type="domain" description="Dipeptidylpeptidase IV N-terminal" evidence="3">
    <location>
        <begin position="45"/>
        <end position="200"/>
    </location>
</feature>
<sequence>MSRLVELEKEQLINDVIKMDYYRYQDLCVSPDDQEALVVFGNDMLEEEYFVNDISNRSLWKLNLSSGDSKMVLAEDEDAHSPCWSPDSNKIAYLSRKSGKTELWVMNRDGSDKRQLTNTDAQVENPFDHAEICWSPDGSKIAYTLIPNGSRIHLNNEFRIRKPSEDIIVHKTRKQDNHAFYHYITSKFKVDLNVLDVDTGINDSLICNSPEEIEFVDWDGVDNLVVKINSKLHKVSTKTKECKQIYSDYVGVTKRIHSIFYIANVLKSEVDISILQEGEIKSLHKINLPGYEIKIHDWSQDAKQIVFTAREGISVYLYTFDISTGTLMKHTKNGKIVHSPYTHKAGPKFLHTSNDIVFPYAGPSEPMEIWKLDKEELIYQISSKHKNKIQFDIPESRIIRYESEGWEIESLLVLPKNAQHHESYPTLVFLHGGPEGANLADFTQLNSGGGLSAAFFLASKGFAVFLPNFRGSSGYGSAFEKELGNLNMKKNPYKDVMSGVDYLIERGIANPDKLGIYGMSYGASLSTWTVSQTNRFKGAIGICGVHDWLQWDRDYGVPFYAFNPNRKGEADPKNMWLRTETYKQISPLENIESIHCPVLLIETGGERSWNGARWRSDAKSLFLGLDGLGKETSLVCYTKAFHTGGWNRKYQKDYVNRISAWFDYCLNGVPLPEWFNRSDPK</sequence>
<evidence type="ECO:0000259" key="2">
    <source>
        <dbReference type="Pfam" id="PF00326"/>
    </source>
</evidence>
<dbReference type="EMBL" id="JBHSMC010000003">
    <property type="protein sequence ID" value="MFC5464197.1"/>
    <property type="molecule type" value="Genomic_DNA"/>
</dbReference>
<dbReference type="InterPro" id="IPR029058">
    <property type="entry name" value="AB_hydrolase_fold"/>
</dbReference>
<dbReference type="Gene3D" id="2.120.10.30">
    <property type="entry name" value="TolB, C-terminal domain"/>
    <property type="match status" value="1"/>
</dbReference>
<dbReference type="Proteomes" id="UP001596147">
    <property type="component" value="Unassembled WGS sequence"/>
</dbReference>
<dbReference type="PANTHER" id="PTHR42776">
    <property type="entry name" value="SERINE PEPTIDASE S9 FAMILY MEMBER"/>
    <property type="match status" value="1"/>
</dbReference>
<proteinExistence type="predicted"/>